<dbReference type="GO" id="GO:0008168">
    <property type="term" value="F:methyltransferase activity"/>
    <property type="evidence" value="ECO:0007669"/>
    <property type="project" value="UniProtKB-KW"/>
</dbReference>
<dbReference type="Proteomes" id="UP000275925">
    <property type="component" value="Unassembled WGS sequence"/>
</dbReference>
<sequence length="42" mass="4743">MPDKRRIGSLFSRAAGDYDRQASWQKQIAARLFACLTENPSS</sequence>
<gene>
    <name evidence="1" type="ORF">NO2_1701</name>
</gene>
<organism evidence="1 2">
    <name type="scientific">Candidatus Termititenax persephonae</name>
    <dbReference type="NCBI Taxonomy" id="2218525"/>
    <lineage>
        <taxon>Bacteria</taxon>
        <taxon>Bacillati</taxon>
        <taxon>Candidatus Margulisiibacteriota</taxon>
        <taxon>Candidatus Termititenacia</taxon>
        <taxon>Candidatus Termititenacales</taxon>
        <taxon>Candidatus Termititenacaceae</taxon>
        <taxon>Candidatus Termititenax</taxon>
    </lineage>
</organism>
<dbReference type="AlphaFoldDB" id="A0A388TKA6"/>
<evidence type="ECO:0000313" key="2">
    <source>
        <dbReference type="Proteomes" id="UP000275925"/>
    </source>
</evidence>
<dbReference type="EMBL" id="BGZO01000179">
    <property type="protein sequence ID" value="GBR77300.1"/>
    <property type="molecule type" value="Genomic_DNA"/>
</dbReference>
<dbReference type="GO" id="GO:0032259">
    <property type="term" value="P:methylation"/>
    <property type="evidence" value="ECO:0007669"/>
    <property type="project" value="UniProtKB-KW"/>
</dbReference>
<keyword evidence="1" id="KW-0489">Methyltransferase</keyword>
<proteinExistence type="predicted"/>
<reference evidence="1 2" key="1">
    <citation type="journal article" date="2019" name="ISME J.">
        <title>Genome analyses of uncultured TG2/ZB3 bacteria in 'Margulisbacteria' specifically attached to ectosymbiotic spirochetes of protists in the termite gut.</title>
        <authorList>
            <person name="Utami Y.D."/>
            <person name="Kuwahara H."/>
            <person name="Igai K."/>
            <person name="Murakami T."/>
            <person name="Sugaya K."/>
            <person name="Morikawa T."/>
            <person name="Nagura Y."/>
            <person name="Yuki M."/>
            <person name="Deevong P."/>
            <person name="Inoue T."/>
            <person name="Kihara K."/>
            <person name="Lo N."/>
            <person name="Yamada A."/>
            <person name="Ohkuma M."/>
            <person name="Hongoh Y."/>
        </authorList>
    </citation>
    <scope>NUCLEOTIDE SEQUENCE [LARGE SCALE GENOMIC DNA]</scope>
    <source>
        <strain evidence="1">NkOx7-02</strain>
    </source>
</reference>
<keyword evidence="2" id="KW-1185">Reference proteome</keyword>
<accession>A0A388TKA6</accession>
<comment type="caution">
    <text evidence="1">The sequence shown here is derived from an EMBL/GenBank/DDBJ whole genome shotgun (WGS) entry which is preliminary data.</text>
</comment>
<name>A0A388TKA6_9BACT</name>
<evidence type="ECO:0000313" key="1">
    <source>
        <dbReference type="EMBL" id="GBR77300.1"/>
    </source>
</evidence>
<keyword evidence="1" id="KW-0808">Transferase</keyword>
<feature type="non-terminal residue" evidence="1">
    <location>
        <position position="42"/>
    </location>
</feature>
<protein>
    <submittedName>
        <fullName evidence="1">SAM-dependent methyltransferase</fullName>
    </submittedName>
</protein>